<protein>
    <submittedName>
        <fullName evidence="18 20 21">Collagenase 3</fullName>
    </submittedName>
</protein>
<evidence type="ECO:0000313" key="20">
    <source>
        <dbReference type="RefSeq" id="XP_031752233.1"/>
    </source>
</evidence>
<feature type="binding site" evidence="14">
    <location>
        <position position="177"/>
    </location>
    <ligand>
        <name>Zn(2+)</name>
        <dbReference type="ChEBI" id="CHEBI:29105"/>
        <label>1</label>
    </ligand>
</feature>
<dbReference type="Pfam" id="PF00413">
    <property type="entry name" value="Peptidase_M10"/>
    <property type="match status" value="1"/>
</dbReference>
<dbReference type="Ensembl" id="ENSXETT00000083266">
    <property type="protein sequence ID" value="ENSXETP00000070105"/>
    <property type="gene ID" value="ENSXETG00000040194"/>
</dbReference>
<feature type="binding site" evidence="14">
    <location>
        <position position="162"/>
    </location>
    <ligand>
        <name>Zn(2+)</name>
        <dbReference type="ChEBI" id="CHEBI:29105"/>
        <label>1</label>
    </ligand>
</feature>
<evidence type="ECO:0000313" key="21">
    <source>
        <dbReference type="RefSeq" id="XP_031753177.1"/>
    </source>
</evidence>
<dbReference type="CDD" id="cd04278">
    <property type="entry name" value="ZnMc_MMP"/>
    <property type="match status" value="1"/>
</dbReference>
<dbReference type="Gene3D" id="3.40.390.10">
    <property type="entry name" value="Collagenase (Catalytic Domain)"/>
    <property type="match status" value="1"/>
</dbReference>
<evidence type="ECO:0000256" key="2">
    <source>
        <dbReference type="ARBA" id="ARBA00010370"/>
    </source>
</evidence>
<comment type="similarity">
    <text evidence="2">Belongs to the peptidase M10A family.</text>
</comment>
<keyword evidence="6 14" id="KW-0479">Metal-binding</keyword>
<dbReference type="SUPFAM" id="SSF47090">
    <property type="entry name" value="PGBD-like"/>
    <property type="match status" value="1"/>
</dbReference>
<evidence type="ECO:0000256" key="12">
    <source>
        <dbReference type="ARBA" id="ARBA00023145"/>
    </source>
</evidence>
<reference evidence="20 21" key="3">
    <citation type="submission" date="2025-04" db="UniProtKB">
        <authorList>
            <consortium name="RefSeq"/>
        </authorList>
    </citation>
    <scope>IDENTIFICATION</scope>
    <source>
        <strain evidence="20 21">Nigerian</strain>
        <tissue evidence="20 21">Liver and blood</tissue>
    </source>
</reference>
<dbReference type="Xenbase" id="XB-GENE-29085623">
    <property type="gene designation" value="LOC101731804"/>
</dbReference>
<feature type="binding site" evidence="14">
    <location>
        <position position="118"/>
    </location>
    <ligand>
        <name>Ca(2+)</name>
        <dbReference type="ChEBI" id="CHEBI:29108"/>
        <label>1</label>
    </ligand>
</feature>
<dbReference type="SUPFAM" id="SSF55486">
    <property type="entry name" value="Metalloproteases ('zincins'), catalytic domain"/>
    <property type="match status" value="1"/>
</dbReference>
<accession>A0A6I8QBM5</accession>
<evidence type="ECO:0000256" key="16">
    <source>
        <dbReference type="SAM" id="SignalP"/>
    </source>
</evidence>
<name>A0A6I8QBM5_XENTR</name>
<sequence>MLQVMFFVFCSLSYSTAMPTPQSEDVISQSDYKFAEDYLGKFYPMNPKLKANVFVEKIKEMQKFFRMTVSGKLDRDTLAMMKAPRCGMPDVSEYSKFPGNPRWKNTKLTYRIQNYTPDLPRQKVDEAIQRAFKLWSDVAPLTFRKLTSGTADIMIKFAKRSHGDFDPFDGPHGVLAHAFAPGNGIGGDAHFDEDEKWTNSAAEYNLFLVAAHEFGHSLGLGHSRDPNALMYPTYRYWNTGNFRLPQDDVKGIQSIYGRKK</sequence>
<feature type="binding site" evidence="14">
    <location>
        <position position="192"/>
    </location>
    <ligand>
        <name>Ca(2+)</name>
        <dbReference type="ChEBI" id="CHEBI:29108"/>
        <label>3</label>
    </ligand>
</feature>
<feature type="binding site" evidence="14">
    <location>
        <position position="195"/>
    </location>
    <ligand>
        <name>Ca(2+)</name>
        <dbReference type="ChEBI" id="CHEBI:29108"/>
        <label>1</label>
    </ligand>
</feature>
<evidence type="ECO:0000256" key="6">
    <source>
        <dbReference type="ARBA" id="ARBA00022723"/>
    </source>
</evidence>
<comment type="cofactor">
    <cofactor evidence="14">
        <name>Zn(2+)</name>
        <dbReference type="ChEBI" id="CHEBI:29105"/>
    </cofactor>
    <text evidence="14">Binds 2 Zn(2+) ions per subunit.</text>
</comment>
<proteinExistence type="inferred from homology"/>
<organism evidence="18">
    <name type="scientific">Xenopus tropicalis</name>
    <name type="common">Western clawed frog</name>
    <name type="synonym">Silurana tropicalis</name>
    <dbReference type="NCBI Taxonomy" id="8364"/>
    <lineage>
        <taxon>Eukaryota</taxon>
        <taxon>Metazoa</taxon>
        <taxon>Chordata</taxon>
        <taxon>Craniata</taxon>
        <taxon>Vertebrata</taxon>
        <taxon>Euteleostomi</taxon>
        <taxon>Amphibia</taxon>
        <taxon>Batrachia</taxon>
        <taxon>Anura</taxon>
        <taxon>Pipoidea</taxon>
        <taxon>Pipidae</taxon>
        <taxon>Xenopodinae</taxon>
        <taxon>Xenopus</taxon>
        <taxon>Silurana</taxon>
    </lineage>
</organism>
<keyword evidence="12" id="KW-0865">Zymogen</keyword>
<dbReference type="Reactome" id="R-XTR-1592389">
    <property type="pathway name" value="Activation of Matrix Metalloproteinases"/>
</dbReference>
<dbReference type="AlphaFoldDB" id="A0A6I8QBM5"/>
<dbReference type="AGR" id="Xenbase:XB-GENE-29085623"/>
<dbReference type="GO" id="GO:0030574">
    <property type="term" value="P:collagen catabolic process"/>
    <property type="evidence" value="ECO:0000318"/>
    <property type="project" value="GO_Central"/>
</dbReference>
<keyword evidence="4" id="KW-0272">Extracellular matrix</keyword>
<feature type="binding site" evidence="14">
    <location>
        <position position="188"/>
    </location>
    <ligand>
        <name>Ca(2+)</name>
        <dbReference type="ChEBI" id="CHEBI:29108"/>
        <label>2</label>
    </ligand>
</feature>
<keyword evidence="8" id="KW-0378">Hydrolase</keyword>
<comment type="subcellular location">
    <subcellularLocation>
        <location evidence="1">Secreted</location>
        <location evidence="1">Extracellular space</location>
        <location evidence="1">Extracellular matrix</location>
    </subcellularLocation>
</comment>
<dbReference type="InterPro" id="IPR024079">
    <property type="entry name" value="MetalloPept_cat_dom_sf"/>
</dbReference>
<evidence type="ECO:0000256" key="4">
    <source>
        <dbReference type="ARBA" id="ARBA00022530"/>
    </source>
</evidence>
<evidence type="ECO:0000256" key="8">
    <source>
        <dbReference type="ARBA" id="ARBA00022801"/>
    </source>
</evidence>
<feature type="binding site" evidence="14">
    <location>
        <position position="152"/>
    </location>
    <ligand>
        <name>Ca(2+)</name>
        <dbReference type="ChEBI" id="CHEBI:29108"/>
        <label>2</label>
    </ligand>
</feature>
<dbReference type="GeneID" id="101731804"/>
<gene>
    <name evidence="18 21 22" type="primary">LOC101731804</name>
    <name evidence="20" type="synonym">LOC100489108</name>
</gene>
<evidence type="ECO:0000256" key="14">
    <source>
        <dbReference type="PIRSR" id="PIRSR621190-2"/>
    </source>
</evidence>
<keyword evidence="9 14" id="KW-0862">Zinc</keyword>
<keyword evidence="11" id="KW-0482">Metalloprotease</keyword>
<evidence type="ECO:0000256" key="7">
    <source>
        <dbReference type="ARBA" id="ARBA00022729"/>
    </source>
</evidence>
<dbReference type="Proteomes" id="UP000008143">
    <property type="component" value="Chromosome 2"/>
</dbReference>
<evidence type="ECO:0000256" key="1">
    <source>
        <dbReference type="ARBA" id="ARBA00004498"/>
    </source>
</evidence>
<feature type="binding site" evidence="14">
    <location>
        <position position="216"/>
    </location>
    <ligand>
        <name>Zn(2+)</name>
        <dbReference type="ChEBI" id="CHEBI:29105"/>
        <label>2</label>
        <note>catalytic</note>
    </ligand>
</feature>
<dbReference type="GO" id="GO:0030198">
    <property type="term" value="P:extracellular matrix organization"/>
    <property type="evidence" value="ECO:0000318"/>
    <property type="project" value="GO_Central"/>
</dbReference>
<dbReference type="Reactome" id="R-XTR-1474228">
    <property type="pathway name" value="Degradation of the extracellular matrix"/>
</dbReference>
<feature type="active site" evidence="13">
    <location>
        <position position="213"/>
    </location>
</feature>
<dbReference type="InterPro" id="IPR001818">
    <property type="entry name" value="Pept_M10_metallopeptidase"/>
</dbReference>
<keyword evidence="3" id="KW-0964">Secreted</keyword>
<dbReference type="GeneTree" id="ENSGT00940000160903"/>
<dbReference type="GO" id="GO:0004222">
    <property type="term" value="F:metalloendopeptidase activity"/>
    <property type="evidence" value="ECO:0000318"/>
    <property type="project" value="GO_Central"/>
</dbReference>
<reference evidence="18" key="2">
    <citation type="submission" date="2020-05" db="UniProtKB">
        <authorList>
            <consortium name="Ensembl"/>
        </authorList>
    </citation>
    <scope>IDENTIFICATION</scope>
</reference>
<dbReference type="InterPro" id="IPR033739">
    <property type="entry name" value="M10A_MMP"/>
</dbReference>
<evidence type="ECO:0000313" key="19">
    <source>
        <dbReference type="Proteomes" id="UP000008143"/>
    </source>
</evidence>
<dbReference type="KEGG" id="xtr:100489108"/>
<evidence type="ECO:0000313" key="18">
    <source>
        <dbReference type="Ensembl" id="ENSXETP00000070105"/>
    </source>
</evidence>
<dbReference type="Reactome" id="R-XTR-9009391">
    <property type="pathway name" value="Extra-nuclear estrogen signaling"/>
</dbReference>
<feature type="binding site" evidence="14">
    <location>
        <position position="230"/>
    </location>
    <ligand>
        <name>Zn(2+)</name>
        <dbReference type="ChEBI" id="CHEBI:29105"/>
        <label>2</label>
        <note>catalytic</note>
    </ligand>
</feature>
<dbReference type="GO" id="GO:0031012">
    <property type="term" value="C:extracellular matrix"/>
    <property type="evidence" value="ECO:0007669"/>
    <property type="project" value="InterPro"/>
</dbReference>
<evidence type="ECO:0000256" key="9">
    <source>
        <dbReference type="ARBA" id="ARBA00022833"/>
    </source>
</evidence>
<dbReference type="RefSeq" id="XP_031753177.1">
    <property type="nucleotide sequence ID" value="XM_031897317.1"/>
</dbReference>
<dbReference type="PROSITE" id="PS00546">
    <property type="entry name" value="CYSTEINE_SWITCH"/>
    <property type="match status" value="1"/>
</dbReference>
<dbReference type="PRINTS" id="PR00138">
    <property type="entry name" value="MATRIXIN"/>
</dbReference>
<keyword evidence="19" id="KW-1185">Reference proteome</keyword>
<dbReference type="Pfam" id="PF01471">
    <property type="entry name" value="PG_binding_1"/>
    <property type="match status" value="1"/>
</dbReference>
<feature type="binding site" evidence="14">
    <location>
        <position position="222"/>
    </location>
    <ligand>
        <name>Zn(2+)</name>
        <dbReference type="ChEBI" id="CHEBI:29105"/>
        <label>2</label>
        <note>catalytic</note>
    </ligand>
</feature>
<feature type="chain" id="PRO_5044633885" evidence="16">
    <location>
        <begin position="18"/>
        <end position="260"/>
    </location>
</feature>
<feature type="binding site" evidence="14">
    <location>
        <position position="164"/>
    </location>
    <ligand>
        <name>Zn(2+)</name>
        <dbReference type="ChEBI" id="CHEBI:29105"/>
        <label>1</label>
    </ligand>
</feature>
<feature type="binding site" evidence="14">
    <location>
        <position position="169"/>
    </location>
    <ligand>
        <name>Ca(2+)</name>
        <dbReference type="ChEBI" id="CHEBI:29108"/>
        <label>3</label>
    </ligand>
</feature>
<feature type="signal peptide" evidence="16">
    <location>
        <begin position="1"/>
        <end position="17"/>
    </location>
</feature>
<evidence type="ECO:0000256" key="10">
    <source>
        <dbReference type="ARBA" id="ARBA00022837"/>
    </source>
</evidence>
<dbReference type="Ensembl" id="ENSXETT00000123744">
    <property type="protein sequence ID" value="ENSXETP00000108063"/>
    <property type="gene ID" value="ENSXETG00000040194"/>
</dbReference>
<dbReference type="GO" id="GO:0008270">
    <property type="term" value="F:zinc ion binding"/>
    <property type="evidence" value="ECO:0007669"/>
    <property type="project" value="InterPro"/>
</dbReference>
<dbReference type="InterPro" id="IPR021158">
    <property type="entry name" value="Pept_M10A_Zn_BS"/>
</dbReference>
<keyword evidence="5" id="KW-0645">Protease</keyword>
<keyword evidence="10 14" id="KW-0106">Calcium</keyword>
<dbReference type="Bgee" id="ENSXETG00000040194">
    <property type="expression patterns" value="Expressed in testis"/>
</dbReference>
<feature type="binding site" evidence="14">
    <location>
        <position position="195"/>
    </location>
    <ligand>
        <name>Ca(2+)</name>
        <dbReference type="ChEBI" id="CHEBI:29108"/>
        <label>3</label>
    </ligand>
</feature>
<dbReference type="OMA" id="HIVRPRC"/>
<dbReference type="PANTHER" id="PTHR10201">
    <property type="entry name" value="MATRIX METALLOPROTEINASE"/>
    <property type="match status" value="1"/>
</dbReference>
<dbReference type="PANTHER" id="PTHR10201:SF320">
    <property type="entry name" value="INTERSTITIAL COLLAGENASE-LIKE"/>
    <property type="match status" value="1"/>
</dbReference>
<feature type="binding site" evidence="14">
    <location>
        <position position="186"/>
    </location>
    <ligand>
        <name>Ca(2+)</name>
        <dbReference type="ChEBI" id="CHEBI:29108"/>
        <label>2</label>
    </ligand>
</feature>
<evidence type="ECO:0000256" key="3">
    <source>
        <dbReference type="ARBA" id="ARBA00022525"/>
    </source>
</evidence>
<evidence type="ECO:0000313" key="22">
    <source>
        <dbReference type="Xenbase" id="XB-GENE-29085623"/>
    </source>
</evidence>
<dbReference type="InterPro" id="IPR021190">
    <property type="entry name" value="Pept_M10A"/>
</dbReference>
<feature type="binding site" description="in inhibited form" evidence="14">
    <location>
        <position position="86"/>
    </location>
    <ligand>
        <name>Zn(2+)</name>
        <dbReference type="ChEBI" id="CHEBI:29105"/>
        <label>2</label>
        <note>catalytic</note>
    </ligand>
</feature>
<dbReference type="InterPro" id="IPR006026">
    <property type="entry name" value="Peptidase_Metallo"/>
</dbReference>
<feature type="short sequence motif" description="Cysteine switch" evidence="15">
    <location>
        <begin position="84"/>
        <end position="91"/>
    </location>
</feature>
<feature type="binding site" evidence="14">
    <location>
        <position position="170"/>
    </location>
    <ligand>
        <name>Ca(2+)</name>
        <dbReference type="ChEBI" id="CHEBI:29108"/>
        <label>3</label>
    </ligand>
</feature>
<comment type="cofactor">
    <cofactor evidence="14">
        <name>Ca(2+)</name>
        <dbReference type="ChEBI" id="CHEBI:29108"/>
    </cofactor>
    <text evidence="14">Can bind about 5 Ca(2+) ions per subunit.</text>
</comment>
<evidence type="ECO:0000256" key="15">
    <source>
        <dbReference type="PIRSR" id="PIRSR621190-5"/>
    </source>
</evidence>
<evidence type="ECO:0000256" key="11">
    <source>
        <dbReference type="ARBA" id="ARBA00023049"/>
    </source>
</evidence>
<dbReference type="InterPro" id="IPR036365">
    <property type="entry name" value="PGBD-like_sf"/>
</dbReference>
<reference evidence="18" key="1">
    <citation type="journal article" date="2010" name="Science">
        <title>The genome of the Western clawed frog Xenopus tropicalis.</title>
        <authorList>
            <person name="Hellsten U."/>
            <person name="Harland R.M."/>
            <person name="Gilchrist M.J."/>
            <person name="Hendrix D."/>
            <person name="Jurka J."/>
            <person name="Kapitonov V."/>
            <person name="Ovcharenko I."/>
            <person name="Putnam N.H."/>
            <person name="Shu S."/>
            <person name="Taher L."/>
            <person name="Blitz I.L."/>
            <person name="Blumberg B."/>
            <person name="Dichmann D.S."/>
            <person name="Dubchak I."/>
            <person name="Amaya E."/>
            <person name="Detter J.C."/>
            <person name="Fletcher R."/>
            <person name="Gerhard D.S."/>
            <person name="Goodstein D."/>
            <person name="Graves T."/>
            <person name="Grigoriev I.V."/>
            <person name="Grimwood J."/>
            <person name="Kawashima T."/>
            <person name="Lindquist E."/>
            <person name="Lucas S.M."/>
            <person name="Mead P.E."/>
            <person name="Mitros T."/>
            <person name="Ogino H."/>
            <person name="Ohta Y."/>
            <person name="Poliakov A.V."/>
            <person name="Pollet N."/>
            <person name="Robert J."/>
            <person name="Salamov A."/>
            <person name="Sater A.K."/>
            <person name="Schmutz J."/>
            <person name="Terry A."/>
            <person name="Vize P.D."/>
            <person name="Warren W.C."/>
            <person name="Wells D."/>
            <person name="Wills A."/>
            <person name="Wilson R.K."/>
            <person name="Zimmerman L.B."/>
            <person name="Zorn A.M."/>
            <person name="Grainger R."/>
            <person name="Grammer T."/>
            <person name="Khokha M.K."/>
            <person name="Richardson P.M."/>
            <person name="Rokhsar D.S."/>
        </authorList>
    </citation>
    <scope>NUCLEOTIDE SEQUENCE [LARGE SCALE GENOMIC DNA]</scope>
    <source>
        <strain evidence="18">Nigerian</strain>
    </source>
</reference>
<dbReference type="FunFam" id="3.40.390.10:FF:000007">
    <property type="entry name" value="Collagenase 3"/>
    <property type="match status" value="1"/>
</dbReference>
<feature type="binding site" evidence="14">
    <location>
        <position position="212"/>
    </location>
    <ligand>
        <name>Zn(2+)</name>
        <dbReference type="ChEBI" id="CHEBI:29105"/>
        <label>2</label>
        <note>catalytic</note>
    </ligand>
</feature>
<dbReference type="InterPro" id="IPR002477">
    <property type="entry name" value="Peptidoglycan-bd-like"/>
</dbReference>
<dbReference type="Ensembl" id="ENSXETT00000105552">
    <property type="protein sequence ID" value="ENSXETP00000104511"/>
    <property type="gene ID" value="ENSXETG00000040194"/>
</dbReference>
<dbReference type="OrthoDB" id="406838at2759"/>
<dbReference type="RefSeq" id="XP_031752233.1">
    <property type="nucleotide sequence ID" value="XM_031896373.1"/>
</dbReference>
<evidence type="ECO:0000256" key="5">
    <source>
        <dbReference type="ARBA" id="ARBA00022670"/>
    </source>
</evidence>
<evidence type="ECO:0000256" key="13">
    <source>
        <dbReference type="PIRSR" id="PIRSR621190-1"/>
    </source>
</evidence>
<dbReference type="GO" id="GO:0005615">
    <property type="term" value="C:extracellular space"/>
    <property type="evidence" value="ECO:0000318"/>
    <property type="project" value="GO_Central"/>
</dbReference>
<dbReference type="GO" id="GO:0006508">
    <property type="term" value="P:proteolysis"/>
    <property type="evidence" value="ECO:0007669"/>
    <property type="project" value="UniProtKB-KW"/>
</dbReference>
<keyword evidence="7 16" id="KW-0732">Signal</keyword>
<feature type="binding site" evidence="14">
    <location>
        <position position="190"/>
    </location>
    <ligand>
        <name>Zn(2+)</name>
        <dbReference type="ChEBI" id="CHEBI:29105"/>
        <label>1</label>
    </ligand>
</feature>
<dbReference type="Reactome" id="R-XTR-1442490">
    <property type="pathway name" value="Collagen degradation"/>
</dbReference>
<dbReference type="KEGG" id="xtr:101731804"/>
<evidence type="ECO:0000259" key="17">
    <source>
        <dbReference type="SMART" id="SM00235"/>
    </source>
</evidence>
<feature type="domain" description="Peptidase metallopeptidase" evidence="17">
    <location>
        <begin position="99"/>
        <end position="258"/>
    </location>
</feature>
<dbReference type="SMART" id="SM00235">
    <property type="entry name" value="ZnMc"/>
    <property type="match status" value="1"/>
</dbReference>